<reference evidence="6" key="1">
    <citation type="submission" date="2022-06" db="EMBL/GenBank/DDBJ databases">
        <title>Isolation and Genomics of Futiania mangrovii gen. nov., sp. nov., a Rare and Metabolically-versatile member in the Class Alphaproteobacteria.</title>
        <authorList>
            <person name="Liu L."/>
            <person name="Huang W.-C."/>
            <person name="Pan J."/>
            <person name="Li J."/>
            <person name="Huang Y."/>
            <person name="Du H."/>
            <person name="Liu Y."/>
            <person name="Li M."/>
        </authorList>
    </citation>
    <scope>NUCLEOTIDE SEQUENCE</scope>
    <source>
        <strain evidence="6">FT118</strain>
    </source>
</reference>
<dbReference type="AlphaFoldDB" id="A0A9J6PMG9"/>
<feature type="compositionally biased region" description="Polar residues" evidence="4">
    <location>
        <begin position="1"/>
        <end position="13"/>
    </location>
</feature>
<dbReference type="GO" id="GO:0005524">
    <property type="term" value="F:ATP binding"/>
    <property type="evidence" value="ECO:0007669"/>
    <property type="project" value="UniProtKB-KW"/>
</dbReference>
<gene>
    <name evidence="6" type="ORF">NJQ99_12540</name>
</gene>
<dbReference type="GO" id="GO:0016887">
    <property type="term" value="F:ATP hydrolysis activity"/>
    <property type="evidence" value="ECO:0007669"/>
    <property type="project" value="InterPro"/>
</dbReference>
<dbReference type="InterPro" id="IPR003439">
    <property type="entry name" value="ABC_transporter-like_ATP-bd"/>
</dbReference>
<dbReference type="Gene3D" id="3.40.50.300">
    <property type="entry name" value="P-loop containing nucleotide triphosphate hydrolases"/>
    <property type="match status" value="1"/>
</dbReference>
<sequence length="332" mass="35591">MTDTTDTAASQNAIEARGLEKTYRGQHGQPPKHALKGIDLAIPQGSIFGLLGPNGAGKSTFINILAGLVMKTAGSVSIWGFDIDRNPRNARRSIGIVPQELNLDPFFTPREAMEIQAGLYGVPKRARKTEEILAAVGLTDKAEAYARSLSGGMRRRLLVAKAMVHSPPILVLDEPTAGVDIELRAQLWDYVRQLHAAGTTIVLTTHYLEEAEELCDRIAIINNGEVVAHDTKDALLRRLDTKRLIVRPEAALAQAPEALKAFEPAVREDGALVLHYAPSRMPFEDVLDAVHGAGVRIADLSTEDADLESVFLSLTGSRAAAAKAGAGGLAAE</sequence>
<dbReference type="InterPro" id="IPR003593">
    <property type="entry name" value="AAA+_ATPase"/>
</dbReference>
<name>A0A9J6PMG9_9PROT</name>
<evidence type="ECO:0000256" key="1">
    <source>
        <dbReference type="ARBA" id="ARBA00022448"/>
    </source>
</evidence>
<evidence type="ECO:0000313" key="7">
    <source>
        <dbReference type="Proteomes" id="UP001055804"/>
    </source>
</evidence>
<keyword evidence="7" id="KW-1185">Reference proteome</keyword>
<dbReference type="InterPro" id="IPR050763">
    <property type="entry name" value="ABC_transporter_ATP-binding"/>
</dbReference>
<dbReference type="InterPro" id="IPR017871">
    <property type="entry name" value="ABC_transporter-like_CS"/>
</dbReference>
<feature type="region of interest" description="Disordered" evidence="4">
    <location>
        <begin position="1"/>
        <end position="34"/>
    </location>
</feature>
<evidence type="ECO:0000256" key="4">
    <source>
        <dbReference type="SAM" id="MobiDB-lite"/>
    </source>
</evidence>
<keyword evidence="1" id="KW-0813">Transport</keyword>
<dbReference type="PROSITE" id="PS50893">
    <property type="entry name" value="ABC_TRANSPORTER_2"/>
    <property type="match status" value="1"/>
</dbReference>
<dbReference type="Proteomes" id="UP001055804">
    <property type="component" value="Unassembled WGS sequence"/>
</dbReference>
<evidence type="ECO:0000256" key="2">
    <source>
        <dbReference type="ARBA" id="ARBA00022741"/>
    </source>
</evidence>
<dbReference type="SMART" id="SM00382">
    <property type="entry name" value="AAA"/>
    <property type="match status" value="1"/>
</dbReference>
<dbReference type="SUPFAM" id="SSF52540">
    <property type="entry name" value="P-loop containing nucleoside triphosphate hydrolases"/>
    <property type="match status" value="1"/>
</dbReference>
<evidence type="ECO:0000313" key="6">
    <source>
        <dbReference type="EMBL" id="MCP1337242.1"/>
    </source>
</evidence>
<dbReference type="PROSITE" id="PS00211">
    <property type="entry name" value="ABC_TRANSPORTER_1"/>
    <property type="match status" value="1"/>
</dbReference>
<evidence type="ECO:0000259" key="5">
    <source>
        <dbReference type="PROSITE" id="PS50893"/>
    </source>
</evidence>
<protein>
    <submittedName>
        <fullName evidence="6">ABC transporter ATP-binding protein</fullName>
    </submittedName>
</protein>
<dbReference type="InterPro" id="IPR027417">
    <property type="entry name" value="P-loop_NTPase"/>
</dbReference>
<dbReference type="Pfam" id="PF00005">
    <property type="entry name" value="ABC_tran"/>
    <property type="match status" value="1"/>
</dbReference>
<dbReference type="PANTHER" id="PTHR42711:SF15">
    <property type="entry name" value="ABC-TYPE MULTIDRUG TRANSPORT SYSTEM, ATPASE COMPONENT"/>
    <property type="match status" value="1"/>
</dbReference>
<dbReference type="RefSeq" id="WP_269333171.1">
    <property type="nucleotide sequence ID" value="NZ_JAMZFT010000002.1"/>
</dbReference>
<comment type="caution">
    <text evidence="6">The sequence shown here is derived from an EMBL/GenBank/DDBJ whole genome shotgun (WGS) entry which is preliminary data.</text>
</comment>
<organism evidence="6 7">
    <name type="scientific">Futiania mangrovi</name>
    <dbReference type="NCBI Taxonomy" id="2959716"/>
    <lineage>
        <taxon>Bacteria</taxon>
        <taxon>Pseudomonadati</taxon>
        <taxon>Pseudomonadota</taxon>
        <taxon>Alphaproteobacteria</taxon>
        <taxon>Futianiales</taxon>
        <taxon>Futianiaceae</taxon>
        <taxon>Futiania</taxon>
    </lineage>
</organism>
<dbReference type="EMBL" id="JAMZFT010000002">
    <property type="protein sequence ID" value="MCP1337242.1"/>
    <property type="molecule type" value="Genomic_DNA"/>
</dbReference>
<feature type="domain" description="ABC transporter" evidence="5">
    <location>
        <begin position="14"/>
        <end position="248"/>
    </location>
</feature>
<keyword evidence="3 6" id="KW-0067">ATP-binding</keyword>
<evidence type="ECO:0000256" key="3">
    <source>
        <dbReference type="ARBA" id="ARBA00022840"/>
    </source>
</evidence>
<dbReference type="PANTHER" id="PTHR42711">
    <property type="entry name" value="ABC TRANSPORTER ATP-BINDING PROTEIN"/>
    <property type="match status" value="1"/>
</dbReference>
<accession>A0A9J6PMG9</accession>
<proteinExistence type="predicted"/>
<keyword evidence="2" id="KW-0547">Nucleotide-binding</keyword>